<dbReference type="PANTHER" id="PTHR38420">
    <property type="entry name" value="AP-4-A PHOSPHORYLASE II"/>
    <property type="match status" value="1"/>
</dbReference>
<feature type="domain" description="Ap4A phosphorylase 1/2 N-terminal" evidence="2">
    <location>
        <begin position="155"/>
        <end position="200"/>
    </location>
</feature>
<evidence type="ECO:0000313" key="4">
    <source>
        <dbReference type="Proteomes" id="UP001583280"/>
    </source>
</evidence>
<reference evidence="3 4" key="1">
    <citation type="journal article" date="2024" name="IMA Fungus">
        <title>IMA Genome - F19 : A genome assembly and annotation guide to empower mycologists, including annotated draft genome sequences of Ceratocystis pirilliformis, Diaporthe australafricana, Fusarium ophioides, Paecilomyces lecythidis, and Sporothrix stenoceras.</title>
        <authorList>
            <person name="Aylward J."/>
            <person name="Wilson A.M."/>
            <person name="Visagie C.M."/>
            <person name="Spraker J."/>
            <person name="Barnes I."/>
            <person name="Buitendag C."/>
            <person name="Ceriani C."/>
            <person name="Del Mar Angel L."/>
            <person name="du Plessis D."/>
            <person name="Fuchs T."/>
            <person name="Gasser K."/>
            <person name="Kramer D."/>
            <person name="Li W."/>
            <person name="Munsamy K."/>
            <person name="Piso A."/>
            <person name="Price J.L."/>
            <person name="Sonnekus B."/>
            <person name="Thomas C."/>
            <person name="van der Nest A."/>
            <person name="van Dijk A."/>
            <person name="van Heerden A."/>
            <person name="van Vuuren N."/>
            <person name="Yilmaz N."/>
            <person name="Duong T.A."/>
            <person name="van der Merwe N.A."/>
            <person name="Wingfield M.J."/>
            <person name="Wingfield B.D."/>
        </authorList>
    </citation>
    <scope>NUCLEOTIDE SEQUENCE [LARGE SCALE GENOMIC DNA]</scope>
    <source>
        <strain evidence="3 4">CMW 12675</strain>
    </source>
</reference>
<dbReference type="InterPro" id="IPR036265">
    <property type="entry name" value="HIT-like_sf"/>
</dbReference>
<dbReference type="EC" id="2.7.7.53" evidence="3"/>
<evidence type="ECO:0000259" key="2">
    <source>
        <dbReference type="Pfam" id="PF19327"/>
    </source>
</evidence>
<evidence type="ECO:0000259" key="1">
    <source>
        <dbReference type="Pfam" id="PF09830"/>
    </source>
</evidence>
<dbReference type="InterPro" id="IPR019200">
    <property type="entry name" value="ATP_adenylylTrfase_C"/>
</dbReference>
<dbReference type="InterPro" id="IPR045759">
    <property type="entry name" value="Ap4A_phos1/2_N"/>
</dbReference>
<protein>
    <submittedName>
        <fullName evidence="3">Bifunctional AP-4-A phosphorylase/ADP sulfurylase</fullName>
        <ecNumber evidence="3">2.7.7.53</ecNumber>
    </submittedName>
</protein>
<sequence length="340" mass="36675">MSSLLKAPPNLPDLVTTAFSNARATKDLYFFPTEVTILATAYGPFQIRYAPSLAQKPKNPVRASGSVPFDPFATPPPALRIVDISPAHFLVLNKFAIAPEHFILATTAWRSQEDVLEAEDIEAAYACVQAYRGRQGGNQSEPKGGVVDGEEHGLQRTGLFVFYNGGPHSGASQPHRHLQLVPMSSLYDGLSASTPWSPLIDSAQQPTASEDIPIHLFTKPVSDNPTKNELFDTYLGLYAEACKAVLGAETEVPSTGKALISYNFSLTENTIALCPRISEGARIGVKNGAGKIQLNGTILAGTALVKNEAEWVALRKDPSMFEDVLRKVGVQRVLITEGKS</sequence>
<dbReference type="InterPro" id="IPR043171">
    <property type="entry name" value="Ap4A_phos1/2-like"/>
</dbReference>
<proteinExistence type="predicted"/>
<dbReference type="GO" id="GO:0003877">
    <property type="term" value="F:ATP:ADP adenylyltransferase activity"/>
    <property type="evidence" value="ECO:0007669"/>
    <property type="project" value="UniProtKB-EC"/>
</dbReference>
<dbReference type="PANTHER" id="PTHR38420:SF3">
    <property type="entry name" value="5',5'''-P-1,P-4-TETRAPHOSPHATE PHOSPHORYLASE 2"/>
    <property type="match status" value="1"/>
</dbReference>
<dbReference type="EMBL" id="JAWDJO010000315">
    <property type="protein sequence ID" value="KAL1887499.1"/>
    <property type="molecule type" value="Genomic_DNA"/>
</dbReference>
<dbReference type="Pfam" id="PF19327">
    <property type="entry name" value="Ap4A_phos_N"/>
    <property type="match status" value="2"/>
</dbReference>
<dbReference type="InterPro" id="IPR009163">
    <property type="entry name" value="Ap4A_phos1/2"/>
</dbReference>
<keyword evidence="4" id="KW-1185">Reference proteome</keyword>
<dbReference type="Pfam" id="PF09830">
    <property type="entry name" value="ATP_transf"/>
    <property type="match status" value="1"/>
</dbReference>
<dbReference type="SUPFAM" id="SSF54197">
    <property type="entry name" value="HIT-like"/>
    <property type="match status" value="1"/>
</dbReference>
<evidence type="ECO:0000313" key="3">
    <source>
        <dbReference type="EMBL" id="KAL1887499.1"/>
    </source>
</evidence>
<feature type="domain" description="Ap4A phosphorylase 1/2 N-terminal" evidence="2">
    <location>
        <begin position="6"/>
        <end position="133"/>
    </location>
</feature>
<keyword evidence="3" id="KW-0808">Transferase</keyword>
<feature type="domain" description="ATP adenylyltransferase C-terminal" evidence="1">
    <location>
        <begin position="211"/>
        <end position="331"/>
    </location>
</feature>
<accession>A0ABR3YGP2</accession>
<comment type="caution">
    <text evidence="3">The sequence shown here is derived from an EMBL/GenBank/DDBJ whole genome shotgun (WGS) entry which is preliminary data.</text>
</comment>
<gene>
    <name evidence="3" type="primary">APA2</name>
    <name evidence="3" type="ORF">Cpir12675_006525</name>
</gene>
<keyword evidence="3" id="KW-0548">Nucleotidyltransferase</keyword>
<name>A0ABR3YGP2_9PEZI</name>
<organism evidence="3 4">
    <name type="scientific">Ceratocystis pirilliformis</name>
    <dbReference type="NCBI Taxonomy" id="259994"/>
    <lineage>
        <taxon>Eukaryota</taxon>
        <taxon>Fungi</taxon>
        <taxon>Dikarya</taxon>
        <taxon>Ascomycota</taxon>
        <taxon>Pezizomycotina</taxon>
        <taxon>Sordariomycetes</taxon>
        <taxon>Hypocreomycetidae</taxon>
        <taxon>Microascales</taxon>
        <taxon>Ceratocystidaceae</taxon>
        <taxon>Ceratocystis</taxon>
    </lineage>
</organism>
<dbReference type="Gene3D" id="3.30.428.70">
    <property type="match status" value="1"/>
</dbReference>
<dbReference type="Proteomes" id="UP001583280">
    <property type="component" value="Unassembled WGS sequence"/>
</dbReference>